<gene>
    <name evidence="4" type="ORF">SAMN04487960_10277</name>
</gene>
<evidence type="ECO:0000256" key="2">
    <source>
        <dbReference type="PROSITE-ProRule" id="PRU00335"/>
    </source>
</evidence>
<dbReference type="PANTHER" id="PTHR30055">
    <property type="entry name" value="HTH-TYPE TRANSCRIPTIONAL REGULATOR RUTR"/>
    <property type="match status" value="1"/>
</dbReference>
<dbReference type="SUPFAM" id="SSF48498">
    <property type="entry name" value="Tetracyclin repressor-like, C-terminal domain"/>
    <property type="match status" value="1"/>
</dbReference>
<evidence type="ECO:0000313" key="5">
    <source>
        <dbReference type="Proteomes" id="UP000199675"/>
    </source>
</evidence>
<protein>
    <submittedName>
        <fullName evidence="4">Transcriptional regulator, TetR family</fullName>
    </submittedName>
</protein>
<dbReference type="PROSITE" id="PS01081">
    <property type="entry name" value="HTH_TETR_1"/>
    <property type="match status" value="1"/>
</dbReference>
<dbReference type="Proteomes" id="UP000199675">
    <property type="component" value="Unassembled WGS sequence"/>
</dbReference>
<sequence length="218" mass="24726">MQDAFERVEPGARKANKRHILRCALQCFIEHGLESTTIDTIRQQSGASVGTLYHHFTNKEGLIAALYFIALDDQLAVMLPQRQQEKSVKQALTDLIQTYMAWVCQEPELARFLFLARSNVSKDPWKDALAAKNQGRYAFLQEWLAKGVEQGLILPLPREIYASLLLGQSENYCRAWLSGRVKTPPKEHAKAFAEAAWRSLAVAPQESDSTTRRINNRI</sequence>
<feature type="domain" description="HTH tetR-type" evidence="3">
    <location>
        <begin position="14"/>
        <end position="74"/>
    </location>
</feature>
<name>A0A1H2SC66_9GAMM</name>
<dbReference type="Gene3D" id="1.10.357.10">
    <property type="entry name" value="Tetracycline Repressor, domain 2"/>
    <property type="match status" value="1"/>
</dbReference>
<dbReference type="InterPro" id="IPR050109">
    <property type="entry name" value="HTH-type_TetR-like_transc_reg"/>
</dbReference>
<evidence type="ECO:0000313" key="4">
    <source>
        <dbReference type="EMBL" id="SDW28734.1"/>
    </source>
</evidence>
<dbReference type="PRINTS" id="PR00455">
    <property type="entry name" value="HTHTETR"/>
</dbReference>
<dbReference type="Pfam" id="PF00440">
    <property type="entry name" value="TetR_N"/>
    <property type="match status" value="1"/>
</dbReference>
<feature type="DNA-binding region" description="H-T-H motif" evidence="2">
    <location>
        <begin position="37"/>
        <end position="56"/>
    </location>
</feature>
<dbReference type="InterPro" id="IPR036271">
    <property type="entry name" value="Tet_transcr_reg_TetR-rel_C_sf"/>
</dbReference>
<dbReference type="PROSITE" id="PS50977">
    <property type="entry name" value="HTH_TETR_2"/>
    <property type="match status" value="1"/>
</dbReference>
<keyword evidence="1 2" id="KW-0238">DNA-binding</keyword>
<proteinExistence type="predicted"/>
<dbReference type="AlphaFoldDB" id="A0A1H2SC66"/>
<dbReference type="OrthoDB" id="116240at2"/>
<dbReference type="GO" id="GO:0000976">
    <property type="term" value="F:transcription cis-regulatory region binding"/>
    <property type="evidence" value="ECO:0007669"/>
    <property type="project" value="TreeGrafter"/>
</dbReference>
<evidence type="ECO:0000259" key="3">
    <source>
        <dbReference type="PROSITE" id="PS50977"/>
    </source>
</evidence>
<dbReference type="RefSeq" id="WP_091811447.1">
    <property type="nucleotide sequence ID" value="NZ_FNNE01000002.1"/>
</dbReference>
<dbReference type="EMBL" id="FNNE01000002">
    <property type="protein sequence ID" value="SDW28734.1"/>
    <property type="molecule type" value="Genomic_DNA"/>
</dbReference>
<dbReference type="SUPFAM" id="SSF46689">
    <property type="entry name" value="Homeodomain-like"/>
    <property type="match status" value="1"/>
</dbReference>
<dbReference type="InterPro" id="IPR001647">
    <property type="entry name" value="HTH_TetR"/>
</dbReference>
<evidence type="ECO:0000256" key="1">
    <source>
        <dbReference type="ARBA" id="ARBA00023125"/>
    </source>
</evidence>
<dbReference type="GO" id="GO:0003700">
    <property type="term" value="F:DNA-binding transcription factor activity"/>
    <property type="evidence" value="ECO:0007669"/>
    <property type="project" value="TreeGrafter"/>
</dbReference>
<dbReference type="InterPro" id="IPR009057">
    <property type="entry name" value="Homeodomain-like_sf"/>
</dbReference>
<accession>A0A1H2SC66</accession>
<dbReference type="InterPro" id="IPR023772">
    <property type="entry name" value="DNA-bd_HTH_TetR-type_CS"/>
</dbReference>
<reference evidence="4 5" key="1">
    <citation type="submission" date="2016-10" db="EMBL/GenBank/DDBJ databases">
        <authorList>
            <person name="de Groot N.N."/>
        </authorList>
    </citation>
    <scope>NUCLEOTIDE SEQUENCE [LARGE SCALE GENOMIC DNA]</scope>
    <source>
        <strain evidence="4 5">CGMCC 1.7059</strain>
    </source>
</reference>
<organism evidence="4 5">
    <name type="scientific">Marinobacter mobilis</name>
    <dbReference type="NCBI Taxonomy" id="488533"/>
    <lineage>
        <taxon>Bacteria</taxon>
        <taxon>Pseudomonadati</taxon>
        <taxon>Pseudomonadota</taxon>
        <taxon>Gammaproteobacteria</taxon>
        <taxon>Pseudomonadales</taxon>
        <taxon>Marinobacteraceae</taxon>
        <taxon>Marinobacter</taxon>
    </lineage>
</organism>
<dbReference type="STRING" id="488533.SAMN04487960_10277"/>
<dbReference type="PANTHER" id="PTHR30055:SF187">
    <property type="entry name" value="TRANSCRIPTIONAL REGULATORY PROTEIN"/>
    <property type="match status" value="1"/>
</dbReference>
<keyword evidence="5" id="KW-1185">Reference proteome</keyword>